<accession>A0ABT6PB50</accession>
<evidence type="ECO:0000313" key="1">
    <source>
        <dbReference type="EMBL" id="MDI1473144.1"/>
    </source>
</evidence>
<proteinExistence type="predicted"/>
<organism evidence="1 2">
    <name type="scientific">Streptococcus taonis</name>
    <dbReference type="NCBI Taxonomy" id="3041623"/>
    <lineage>
        <taxon>Bacteria</taxon>
        <taxon>Bacillati</taxon>
        <taxon>Bacillota</taxon>
        <taxon>Bacilli</taxon>
        <taxon>Lactobacillales</taxon>
        <taxon>Streptococcaceae</taxon>
        <taxon>Streptococcus</taxon>
    </lineage>
</organism>
<protein>
    <submittedName>
        <fullName evidence="1">Uncharacterized protein</fullName>
    </submittedName>
</protein>
<gene>
    <name evidence="1" type="ORF">QEZ38_00365</name>
</gene>
<sequence>MSNQKSNYNKLEREINSISSSLSYGQFKSKLNEILNDNTLSREEYVKLVRQLTKLFIKILKDENSIKKLTIEFLYNFEHSTQDQKLISDYLEDCDFQVSMQELANINNLYL</sequence>
<dbReference type="Proteomes" id="UP001160991">
    <property type="component" value="Unassembled WGS sequence"/>
</dbReference>
<evidence type="ECO:0000313" key="2">
    <source>
        <dbReference type="Proteomes" id="UP001160991"/>
    </source>
</evidence>
<dbReference type="EMBL" id="JARZZP010000001">
    <property type="protein sequence ID" value="MDI1473144.1"/>
    <property type="molecule type" value="Genomic_DNA"/>
</dbReference>
<name>A0ABT6PB50_9STRE</name>
<comment type="caution">
    <text evidence="1">The sequence shown here is derived from an EMBL/GenBank/DDBJ whole genome shotgun (WGS) entry which is preliminary data.</text>
</comment>
<reference evidence="1" key="1">
    <citation type="submission" date="2023-04" db="EMBL/GenBank/DDBJ databases">
        <title>A new Streptococcus species isolated from the patient with bacteremia.</title>
        <authorList>
            <person name="Chen Y.-S."/>
            <person name="Lee C.-Y."/>
            <person name="Chan C.-K."/>
        </authorList>
    </citation>
    <scope>NUCLEOTIDE SEQUENCE</scope>
    <source>
        <strain evidence="1">ST22-14</strain>
    </source>
</reference>
<keyword evidence="2" id="KW-1185">Reference proteome</keyword>
<dbReference type="RefSeq" id="WP_281334626.1">
    <property type="nucleotide sequence ID" value="NZ_JARZZP010000001.1"/>
</dbReference>